<evidence type="ECO:0000256" key="1">
    <source>
        <dbReference type="ARBA" id="ARBA00005773"/>
    </source>
</evidence>
<reference evidence="2" key="1">
    <citation type="submission" date="2023-03" db="UniProtKB">
        <authorList>
            <consortium name="Ensembl"/>
        </authorList>
    </citation>
    <scope>IDENTIFICATION</scope>
</reference>
<dbReference type="Ensembl" id="ENSEAST00005004334.1">
    <property type="protein sequence ID" value="ENSEASP00005003949.1"/>
    <property type="gene ID" value="ENSEASG00005002997.1"/>
</dbReference>
<dbReference type="Pfam" id="PF01770">
    <property type="entry name" value="Folate_carrier"/>
    <property type="match status" value="1"/>
</dbReference>
<dbReference type="InterPro" id="IPR002666">
    <property type="entry name" value="Folate_carrier"/>
</dbReference>
<accession>A0A8C4KZI1</accession>
<evidence type="ECO:0000313" key="2">
    <source>
        <dbReference type="Ensembl" id="ENSEASP00005003949.1"/>
    </source>
</evidence>
<comment type="similarity">
    <text evidence="1">Belongs to the reduced folate carrier (RFC) transporter (TC 2.A.48) family.</text>
</comment>
<dbReference type="GO" id="GO:0016020">
    <property type="term" value="C:membrane"/>
    <property type="evidence" value="ECO:0007669"/>
    <property type="project" value="InterPro"/>
</dbReference>
<name>A0A8C4KZI1_EQUAS</name>
<dbReference type="GO" id="GO:0090482">
    <property type="term" value="F:vitamin transmembrane transporter activity"/>
    <property type="evidence" value="ECO:0007669"/>
    <property type="project" value="InterPro"/>
</dbReference>
<organism evidence="2">
    <name type="scientific">Equus asinus asinus</name>
    <dbReference type="NCBI Taxonomy" id="83772"/>
    <lineage>
        <taxon>Eukaryota</taxon>
        <taxon>Metazoa</taxon>
        <taxon>Chordata</taxon>
        <taxon>Craniata</taxon>
        <taxon>Vertebrata</taxon>
        <taxon>Euteleostomi</taxon>
        <taxon>Mammalia</taxon>
        <taxon>Eutheria</taxon>
        <taxon>Laurasiatheria</taxon>
        <taxon>Perissodactyla</taxon>
        <taxon>Equidae</taxon>
        <taxon>Equus</taxon>
    </lineage>
</organism>
<protein>
    <submittedName>
        <fullName evidence="2">Uncharacterized protein</fullName>
    </submittedName>
</protein>
<proteinExistence type="inferred from homology"/>
<dbReference type="AlphaFoldDB" id="A0A8C4KZI1"/>
<sequence>SKLLYLTNHSWNFPTVILCLFRCFFMMKPSELFFIPDLSGPQKNLAATRFAFERTF</sequence>